<feature type="compositionally biased region" description="Basic residues" evidence="1">
    <location>
        <begin position="506"/>
        <end position="516"/>
    </location>
</feature>
<evidence type="ECO:0008006" key="4">
    <source>
        <dbReference type="Google" id="ProtNLM"/>
    </source>
</evidence>
<feature type="compositionally biased region" description="Polar residues" evidence="1">
    <location>
        <begin position="157"/>
        <end position="196"/>
    </location>
</feature>
<evidence type="ECO:0000313" key="3">
    <source>
        <dbReference type="WBParaSite" id="TREG1_114380.1"/>
    </source>
</evidence>
<reference evidence="3" key="2">
    <citation type="submission" date="2023-11" db="UniProtKB">
        <authorList>
            <consortium name="WormBaseParasite"/>
        </authorList>
    </citation>
    <scope>IDENTIFICATION</scope>
</reference>
<feature type="region of interest" description="Disordered" evidence="1">
    <location>
        <begin position="403"/>
        <end position="455"/>
    </location>
</feature>
<evidence type="ECO:0000256" key="1">
    <source>
        <dbReference type="SAM" id="MobiDB-lite"/>
    </source>
</evidence>
<feature type="compositionally biased region" description="Basic and acidic residues" evidence="1">
    <location>
        <begin position="289"/>
        <end position="305"/>
    </location>
</feature>
<feature type="compositionally biased region" description="Basic and acidic residues" evidence="1">
    <location>
        <begin position="674"/>
        <end position="693"/>
    </location>
</feature>
<proteinExistence type="predicted"/>
<accession>A0AA85IQC2</accession>
<dbReference type="InterPro" id="IPR011009">
    <property type="entry name" value="Kinase-like_dom_sf"/>
</dbReference>
<feature type="region of interest" description="Disordered" evidence="1">
    <location>
        <begin position="283"/>
        <end position="305"/>
    </location>
</feature>
<feature type="compositionally biased region" description="Polar residues" evidence="1">
    <location>
        <begin position="432"/>
        <end position="445"/>
    </location>
</feature>
<keyword evidence="2" id="KW-1185">Reference proteome</keyword>
<feature type="region of interest" description="Disordered" evidence="1">
    <location>
        <begin position="658"/>
        <end position="698"/>
    </location>
</feature>
<feature type="region of interest" description="Disordered" evidence="1">
    <location>
        <begin position="873"/>
        <end position="906"/>
    </location>
</feature>
<feature type="compositionally biased region" description="Low complexity" evidence="1">
    <location>
        <begin position="446"/>
        <end position="455"/>
    </location>
</feature>
<feature type="region of interest" description="Disordered" evidence="1">
    <location>
        <begin position="150"/>
        <end position="211"/>
    </location>
</feature>
<dbReference type="Gene3D" id="3.30.200.20">
    <property type="entry name" value="Phosphorylase Kinase, domain 1"/>
    <property type="match status" value="1"/>
</dbReference>
<feature type="region of interest" description="Disordered" evidence="1">
    <location>
        <begin position="492"/>
        <end position="522"/>
    </location>
</feature>
<evidence type="ECO:0000313" key="2">
    <source>
        <dbReference type="Proteomes" id="UP000050795"/>
    </source>
</evidence>
<feature type="region of interest" description="Disordered" evidence="1">
    <location>
        <begin position="717"/>
        <end position="744"/>
    </location>
</feature>
<dbReference type="WBParaSite" id="TREG1_114380.1">
    <property type="protein sequence ID" value="TREG1_114380.1"/>
    <property type="gene ID" value="TREG1_114380"/>
</dbReference>
<feature type="compositionally biased region" description="Low complexity" evidence="1">
    <location>
        <begin position="725"/>
        <end position="744"/>
    </location>
</feature>
<organism evidence="2 3">
    <name type="scientific">Trichobilharzia regenti</name>
    <name type="common">Nasal bird schistosome</name>
    <dbReference type="NCBI Taxonomy" id="157069"/>
    <lineage>
        <taxon>Eukaryota</taxon>
        <taxon>Metazoa</taxon>
        <taxon>Spiralia</taxon>
        <taxon>Lophotrochozoa</taxon>
        <taxon>Platyhelminthes</taxon>
        <taxon>Trematoda</taxon>
        <taxon>Digenea</taxon>
        <taxon>Strigeidida</taxon>
        <taxon>Schistosomatoidea</taxon>
        <taxon>Schistosomatidae</taxon>
        <taxon>Trichobilharzia</taxon>
    </lineage>
</organism>
<dbReference type="Proteomes" id="UP000050795">
    <property type="component" value="Unassembled WGS sequence"/>
</dbReference>
<dbReference type="AlphaFoldDB" id="A0AA85IQC2"/>
<feature type="compositionally biased region" description="Polar residues" evidence="1">
    <location>
        <begin position="658"/>
        <end position="673"/>
    </location>
</feature>
<dbReference type="SUPFAM" id="SSF56112">
    <property type="entry name" value="Protein kinase-like (PK-like)"/>
    <property type="match status" value="1"/>
</dbReference>
<name>A0AA85IQC2_TRIRE</name>
<dbReference type="Gene3D" id="1.10.510.10">
    <property type="entry name" value="Transferase(Phosphotransferase) domain 1"/>
    <property type="match status" value="1"/>
</dbReference>
<protein>
    <recommendedName>
        <fullName evidence="4">Protein kinase domain-containing protein</fullName>
    </recommendedName>
</protein>
<sequence length="1003" mass="111957">MLLAVYDNFISPSDFWVEKKLQQQVSTETSSPKSYLAGLKIAHMESIKSPYSISILEKTHIKRRPLDQVLKNANKTVMDLLNQMINFNPHKRIDALHALKHPYVRKFFNSEEIMTKTHHVVPPLDDNVQLTVTEYRNRLYQIINSKKLRKHIRTKSTDQSGSKNASTTYTENDNTTELLTVRNTTPVENSRNSSCQGIHWKENLPDSQTPYGMRVDDVNQAYSKSMNKISTNRGCPQNPNMDDWNPENTRPISDLATYAVVSKSSVPVARPCSQIETTTTIATDGPSRISEDNSHNDNGEEKEPYGEILMEPSEVVKSLVDQTTTANTTNTTANNNSHKQCHAFSNKASRMCNSTTGYYSVNEAGSKISNHNGCNIGNNNNQSCIAPSNLQTMQNRSESTLNNLNTECNKSTSGQIPHSTTNNDTDNNNNNMSNGQHNSSTNWKLNASNSNSRMNNAFRKSFSSTSLPSVKGKLDYQTNAKITQQQNQMSDNAYSNYQPSSQQYQHHSHPPPHPHSQHQYQSLKNSTLNLLSNEQVNVIRASNGSLTEIKRAENSVKKSDESGSPLVKTLTSINNRLNHLLATSSPASSSTECLNYPNNNTANKFNSSIYHQRLTTNHNSSEQNIVSNFNYMDNYHKYKFSKSTNNLFNNLNASSTSGYITPSQKHQTTSNLSKEQEYKSNFENKTAEPDAQNRRFSSAPMLPTSLSGYLMQHKPIYHPGNNNVSSSSSSPQNTTNIAATTNSASNITHDNGYNSSISMKYSSKVSSVIGPTTGGTPDIRLHSTRDLDNLFQDYRLRRTSASPLMDEVISANYTNGINNHNGNSSLTYYHRSSGHHYDTSQSLLSGNNERFSEFRKSPVKNKSGNMLDTVMESTNNSRINSTNGDSQASKTIRSKSISNGTCSESNNSLKYHPSILPSTIPVFQSNDNLFHPTRSANLKQPAAKFTSTLKYSNKSVPETVNSNKHPLVINHTRQRLVPQHVLSRLKSFKDINNGETGYSNHII</sequence>
<reference evidence="2" key="1">
    <citation type="submission" date="2022-06" db="EMBL/GenBank/DDBJ databases">
        <authorList>
            <person name="Berger JAMES D."/>
            <person name="Berger JAMES D."/>
        </authorList>
    </citation>
    <scope>NUCLEOTIDE SEQUENCE [LARGE SCALE GENOMIC DNA]</scope>
</reference>
<feature type="compositionally biased region" description="Polar residues" evidence="1">
    <location>
        <begin position="403"/>
        <end position="419"/>
    </location>
</feature>
<feature type="compositionally biased region" description="Low complexity" evidence="1">
    <location>
        <begin position="420"/>
        <end position="431"/>
    </location>
</feature>